<accession>A0A179HN15</accession>
<name>A0A179HN15_PURLI</name>
<proteinExistence type="predicted"/>
<dbReference type="Proteomes" id="UP000078340">
    <property type="component" value="Unassembled WGS sequence"/>
</dbReference>
<dbReference type="AlphaFoldDB" id="A0A179HN15"/>
<evidence type="ECO:0000313" key="1">
    <source>
        <dbReference type="EMBL" id="OAQ91805.1"/>
    </source>
</evidence>
<reference evidence="1 2" key="1">
    <citation type="submission" date="2016-02" db="EMBL/GenBank/DDBJ databases">
        <title>Biosynthesis of antibiotic leucinostatins and their inhibition on Phytophthora in bio-control Purpureocillium lilacinum.</title>
        <authorList>
            <person name="Wang G."/>
            <person name="Liu Z."/>
            <person name="Lin R."/>
            <person name="Li E."/>
            <person name="Mao Z."/>
            <person name="Ling J."/>
            <person name="Yin W."/>
            <person name="Xie B."/>
        </authorList>
    </citation>
    <scope>NUCLEOTIDE SEQUENCE [LARGE SCALE GENOMIC DNA]</scope>
    <source>
        <strain evidence="1">PLFJ-1</strain>
    </source>
</reference>
<evidence type="ECO:0000313" key="2">
    <source>
        <dbReference type="Proteomes" id="UP000078340"/>
    </source>
</evidence>
<gene>
    <name evidence="1" type="ORF">VFPFJ_03545</name>
</gene>
<dbReference type="EMBL" id="LSBI01000003">
    <property type="protein sequence ID" value="OAQ91805.1"/>
    <property type="molecule type" value="Genomic_DNA"/>
</dbReference>
<comment type="caution">
    <text evidence="1">The sequence shown here is derived from an EMBL/GenBank/DDBJ whole genome shotgun (WGS) entry which is preliminary data.</text>
</comment>
<organism evidence="1 2">
    <name type="scientific">Purpureocillium lilacinum</name>
    <name type="common">Paecilomyces lilacinus</name>
    <dbReference type="NCBI Taxonomy" id="33203"/>
    <lineage>
        <taxon>Eukaryota</taxon>
        <taxon>Fungi</taxon>
        <taxon>Dikarya</taxon>
        <taxon>Ascomycota</taxon>
        <taxon>Pezizomycotina</taxon>
        <taxon>Sordariomycetes</taxon>
        <taxon>Hypocreomycetidae</taxon>
        <taxon>Hypocreales</taxon>
        <taxon>Ophiocordycipitaceae</taxon>
        <taxon>Purpureocillium</taxon>
    </lineage>
</organism>
<sequence length="117" mass="13114">MMRARGLRARDVVERGRAESRLMSEPELADRRTMLSPDLWRAGGSGGAHVHHHHLNLGILYNDCALQRCLNDIMCSSVNSISLTHWHSCDMLAQREMKETRRANCIAVIEGHTGPGI</sequence>
<protein>
    <submittedName>
        <fullName evidence="1">Uncharacterized protein</fullName>
    </submittedName>
</protein>